<keyword evidence="2" id="KW-1185">Reference proteome</keyword>
<sequence length="74" mass="8736">MISLQIMAEFPKYVMLGPTGRLFYFILFGKHFPCFFNPKPSIYIALWFFKNQLNNHVSTKKYLKKATQKITGKI</sequence>
<dbReference type="Proteomes" id="UP000295008">
    <property type="component" value="Unassembled WGS sequence"/>
</dbReference>
<proteinExistence type="predicted"/>
<evidence type="ECO:0000313" key="1">
    <source>
        <dbReference type="EMBL" id="TCL70758.1"/>
    </source>
</evidence>
<reference evidence="1 2" key="1">
    <citation type="submission" date="2019-03" db="EMBL/GenBank/DDBJ databases">
        <title>Genomic Encyclopedia of Type Strains, Phase IV (KMG-IV): sequencing the most valuable type-strain genomes for metagenomic binning, comparative biology and taxonomic classification.</title>
        <authorList>
            <person name="Goeker M."/>
        </authorList>
    </citation>
    <scope>NUCLEOTIDE SEQUENCE [LARGE SCALE GENOMIC DNA]</scope>
    <source>
        <strain evidence="1 2">LX-B</strain>
    </source>
</reference>
<protein>
    <submittedName>
        <fullName evidence="1">Uncharacterized protein</fullName>
    </submittedName>
</protein>
<gene>
    <name evidence="1" type="ORF">EDC14_100975</name>
</gene>
<dbReference type="AlphaFoldDB" id="A0A4R1RVS5"/>
<dbReference type="EMBL" id="SLUN01000009">
    <property type="protein sequence ID" value="TCL70758.1"/>
    <property type="molecule type" value="Genomic_DNA"/>
</dbReference>
<accession>A0A4R1RVS5</accession>
<organism evidence="1 2">
    <name type="scientific">Hydrogenispora ethanolica</name>
    <dbReference type="NCBI Taxonomy" id="1082276"/>
    <lineage>
        <taxon>Bacteria</taxon>
        <taxon>Bacillati</taxon>
        <taxon>Bacillota</taxon>
        <taxon>Hydrogenispora</taxon>
    </lineage>
</organism>
<comment type="caution">
    <text evidence="1">The sequence shown here is derived from an EMBL/GenBank/DDBJ whole genome shotgun (WGS) entry which is preliminary data.</text>
</comment>
<evidence type="ECO:0000313" key="2">
    <source>
        <dbReference type="Proteomes" id="UP000295008"/>
    </source>
</evidence>
<name>A0A4R1RVS5_HYDET</name>